<feature type="active site" description="Proton donor" evidence="5">
    <location>
        <position position="63"/>
    </location>
</feature>
<keyword evidence="2 5" id="KW-0671">Queuosine biosynthesis</keyword>
<evidence type="ECO:0000313" key="7">
    <source>
        <dbReference type="Proteomes" id="UP000008841"/>
    </source>
</evidence>
<dbReference type="HOGENOM" id="CLU_102489_1_1_10"/>
<dbReference type="InterPro" id="IPR029500">
    <property type="entry name" value="QueF"/>
</dbReference>
<evidence type="ECO:0000256" key="1">
    <source>
        <dbReference type="ARBA" id="ARBA00022490"/>
    </source>
</evidence>
<accession>B3EH15</accession>
<evidence type="ECO:0000256" key="3">
    <source>
        <dbReference type="ARBA" id="ARBA00022857"/>
    </source>
</evidence>
<dbReference type="EC" id="1.7.1.13" evidence="5"/>
<dbReference type="SUPFAM" id="SSF55620">
    <property type="entry name" value="Tetrahydrobiopterin biosynthesis enzymes-like"/>
    <property type="match status" value="1"/>
</dbReference>
<comment type="similarity">
    <text evidence="5">Belongs to the GTP cyclohydrolase I family. QueF type 1 subfamily.</text>
</comment>
<dbReference type="eggNOG" id="COG0780">
    <property type="taxonomic scope" value="Bacteria"/>
</dbReference>
<dbReference type="HAMAP" id="MF_00818">
    <property type="entry name" value="QueF_type1"/>
    <property type="match status" value="1"/>
</dbReference>
<comment type="function">
    <text evidence="5">Catalyzes the NADPH-dependent reduction of 7-cyano-7-deazaguanine (preQ0) to 7-aminomethyl-7-deazaguanine (preQ1).</text>
</comment>
<comment type="pathway">
    <text evidence="5">tRNA modification; tRNA-queuosine biosynthesis.</text>
</comment>
<dbReference type="KEGG" id="cli:Clim_0608"/>
<feature type="binding site" evidence="5">
    <location>
        <begin position="97"/>
        <end position="98"/>
    </location>
    <ligand>
        <name>substrate</name>
    </ligand>
</feature>
<dbReference type="Proteomes" id="UP000008841">
    <property type="component" value="Chromosome"/>
</dbReference>
<proteinExistence type="inferred from homology"/>
<dbReference type="InterPro" id="IPR016856">
    <property type="entry name" value="QueF_type1"/>
</dbReference>
<evidence type="ECO:0000256" key="4">
    <source>
        <dbReference type="ARBA" id="ARBA00023002"/>
    </source>
</evidence>
<dbReference type="GO" id="GO:0005737">
    <property type="term" value="C:cytoplasm"/>
    <property type="evidence" value="ECO:0007669"/>
    <property type="project" value="UniProtKB-SubCell"/>
</dbReference>
<evidence type="ECO:0000313" key="6">
    <source>
        <dbReference type="EMBL" id="ACD89695.1"/>
    </source>
</evidence>
<dbReference type="InterPro" id="IPR050084">
    <property type="entry name" value="NADPH_dep_7-cyano-7-deazaG_red"/>
</dbReference>
<gene>
    <name evidence="5" type="primary">queF</name>
    <name evidence="6" type="ordered locus">Clim_0608</name>
</gene>
<comment type="subcellular location">
    <subcellularLocation>
        <location evidence="5">Cytoplasm</location>
    </subcellularLocation>
</comment>
<keyword evidence="3 5" id="KW-0521">NADP</keyword>
<sequence length="142" mass="16333">MKIIPDFYFAGQRNASIPLNRRQNLMRRELLEVFDNTFPERDYIIEIVNPEFTSVCPKTGLPDFGTITVTYVPDKVCIELKSLKYYFLDFRNAGIFYENVTNTILDDLVAVSQPREMSVKSEWKARGGITETVTVTHSGRKA</sequence>
<comment type="catalytic activity">
    <reaction evidence="5">
        <text>7-aminomethyl-7-carbaguanine + 2 NADP(+) = 7-cyano-7-carbaguanine + 2 NADPH + 3 H(+)</text>
        <dbReference type="Rhea" id="RHEA:13409"/>
        <dbReference type="ChEBI" id="CHEBI:15378"/>
        <dbReference type="ChEBI" id="CHEBI:45075"/>
        <dbReference type="ChEBI" id="CHEBI:57783"/>
        <dbReference type="ChEBI" id="CHEBI:58349"/>
        <dbReference type="ChEBI" id="CHEBI:58703"/>
        <dbReference type="EC" id="1.7.1.13"/>
    </reaction>
</comment>
<feature type="binding site" evidence="5">
    <location>
        <begin position="78"/>
        <end position="80"/>
    </location>
    <ligand>
        <name>substrate</name>
    </ligand>
</feature>
<dbReference type="UniPathway" id="UPA00392"/>
<reference evidence="6 7" key="1">
    <citation type="submission" date="2008-05" db="EMBL/GenBank/DDBJ databases">
        <title>Complete sequence of Chlorobium limicola DSM 245.</title>
        <authorList>
            <consortium name="US DOE Joint Genome Institute"/>
            <person name="Lucas S."/>
            <person name="Copeland A."/>
            <person name="Lapidus A."/>
            <person name="Glavina del Rio T."/>
            <person name="Dalin E."/>
            <person name="Tice H."/>
            <person name="Bruce D."/>
            <person name="Goodwin L."/>
            <person name="Pitluck S."/>
            <person name="Schmutz J."/>
            <person name="Larimer F."/>
            <person name="Land M."/>
            <person name="Hauser L."/>
            <person name="Kyrpides N."/>
            <person name="Ovchinnikova G."/>
            <person name="Zhao F."/>
            <person name="Li T."/>
            <person name="Liu Z."/>
            <person name="Overmann J."/>
            <person name="Bryant D.A."/>
            <person name="Richardson P."/>
        </authorList>
    </citation>
    <scope>NUCLEOTIDE SEQUENCE [LARGE SCALE GENOMIC DNA]</scope>
    <source>
        <strain evidence="7">DSM 245 / NBRC 103803 / 6330</strain>
    </source>
</reference>
<evidence type="ECO:0000256" key="2">
    <source>
        <dbReference type="ARBA" id="ARBA00022785"/>
    </source>
</evidence>
<protein>
    <recommendedName>
        <fullName evidence="5">NADPH-dependent 7-cyano-7-deazaguanine reductase</fullName>
        <ecNumber evidence="5">1.7.1.13</ecNumber>
    </recommendedName>
    <alternativeName>
        <fullName evidence="5">7-cyano-7-carbaguanine reductase</fullName>
    </alternativeName>
    <alternativeName>
        <fullName evidence="5">NADPH-dependent nitrile oxidoreductase</fullName>
    </alternativeName>
    <alternativeName>
        <fullName evidence="5">PreQ(0) reductase</fullName>
    </alternativeName>
</protein>
<dbReference type="STRING" id="290315.Clim_0608"/>
<keyword evidence="1 5" id="KW-0963">Cytoplasm</keyword>
<dbReference type="PIRSF" id="PIRSF027377">
    <property type="entry name" value="Nitrile_oxidored_QueF"/>
    <property type="match status" value="1"/>
</dbReference>
<dbReference type="GO" id="GO:0033739">
    <property type="term" value="F:preQ1 synthase activity"/>
    <property type="evidence" value="ECO:0007669"/>
    <property type="project" value="UniProtKB-UniRule"/>
</dbReference>
<dbReference type="InterPro" id="IPR043133">
    <property type="entry name" value="GTP-CH-I_C/QueF"/>
</dbReference>
<dbReference type="Pfam" id="PF14489">
    <property type="entry name" value="QueF"/>
    <property type="match status" value="1"/>
</dbReference>
<name>B3EH15_CHLL2</name>
<dbReference type="EMBL" id="CP001097">
    <property type="protein sequence ID" value="ACD89695.1"/>
    <property type="molecule type" value="Genomic_DNA"/>
</dbReference>
<evidence type="ECO:0000256" key="5">
    <source>
        <dbReference type="HAMAP-Rule" id="MF_00818"/>
    </source>
</evidence>
<organism evidence="6 7">
    <name type="scientific">Chlorobium limicola (strain DSM 245 / NBRC 103803 / 6330)</name>
    <dbReference type="NCBI Taxonomy" id="290315"/>
    <lineage>
        <taxon>Bacteria</taxon>
        <taxon>Pseudomonadati</taxon>
        <taxon>Chlorobiota</taxon>
        <taxon>Chlorobiia</taxon>
        <taxon>Chlorobiales</taxon>
        <taxon>Chlorobiaceae</taxon>
        <taxon>Chlorobium/Pelodictyon group</taxon>
        <taxon>Chlorobium</taxon>
    </lineage>
</organism>
<feature type="active site" description="Thioimide intermediate" evidence="5">
    <location>
        <position position="56"/>
    </location>
</feature>
<dbReference type="Gene3D" id="3.30.1130.10">
    <property type="match status" value="1"/>
</dbReference>
<keyword evidence="4 5" id="KW-0560">Oxidoreductase</keyword>
<dbReference type="GO" id="GO:0008616">
    <property type="term" value="P:tRNA queuosine(34) biosynthetic process"/>
    <property type="evidence" value="ECO:0007669"/>
    <property type="project" value="UniProtKB-UniRule"/>
</dbReference>
<dbReference type="PANTHER" id="PTHR34354">
    <property type="entry name" value="NADPH-DEPENDENT 7-CYANO-7-DEAZAGUANINE REDUCTASE"/>
    <property type="match status" value="1"/>
</dbReference>
<dbReference type="AlphaFoldDB" id="B3EH15"/>
<dbReference type="NCBIfam" id="TIGR03139">
    <property type="entry name" value="QueF-II"/>
    <property type="match status" value="1"/>
</dbReference>
<dbReference type="PANTHER" id="PTHR34354:SF1">
    <property type="entry name" value="NADPH-DEPENDENT 7-CYANO-7-DEAZAGUANINE REDUCTASE"/>
    <property type="match status" value="1"/>
</dbReference>